<feature type="compositionally biased region" description="Low complexity" evidence="2">
    <location>
        <begin position="432"/>
        <end position="447"/>
    </location>
</feature>
<dbReference type="Proteomes" id="UP000594260">
    <property type="component" value="Unplaced"/>
</dbReference>
<protein>
    <recommendedName>
        <fullName evidence="5">PH domain-containing protein</fullName>
    </recommendedName>
</protein>
<dbReference type="InParanoid" id="A0A7M7KA24"/>
<reference evidence="3" key="1">
    <citation type="submission" date="2021-01" db="UniProtKB">
        <authorList>
            <consortium name="EnsemblMetazoa"/>
        </authorList>
    </citation>
    <scope>IDENTIFICATION</scope>
</reference>
<feature type="compositionally biased region" description="Polar residues" evidence="2">
    <location>
        <begin position="452"/>
        <end position="471"/>
    </location>
</feature>
<dbReference type="OrthoDB" id="6499961at2759"/>
<feature type="coiled-coil region" evidence="1">
    <location>
        <begin position="269"/>
        <end position="303"/>
    </location>
</feature>
<feature type="compositionally biased region" description="Polar residues" evidence="2">
    <location>
        <begin position="486"/>
        <end position="496"/>
    </location>
</feature>
<proteinExistence type="predicted"/>
<dbReference type="RefSeq" id="XP_022663763.1">
    <property type="nucleotide sequence ID" value="XM_022808028.1"/>
</dbReference>
<dbReference type="AlphaFoldDB" id="A0A7M7KA24"/>
<evidence type="ECO:0008006" key="5">
    <source>
        <dbReference type="Google" id="ProtNLM"/>
    </source>
</evidence>
<dbReference type="EnsemblMetazoa" id="XM_022808028">
    <property type="protein sequence ID" value="XP_022663763"/>
    <property type="gene ID" value="LOC111251450"/>
</dbReference>
<feature type="region of interest" description="Disordered" evidence="2">
    <location>
        <begin position="353"/>
        <end position="530"/>
    </location>
</feature>
<evidence type="ECO:0000313" key="4">
    <source>
        <dbReference type="Proteomes" id="UP000594260"/>
    </source>
</evidence>
<sequence length="566" mass="61148">MPDQQLFPFAVINPIARREALAVPRPSRTPTASTGSLGNLQGTSGPQGFFDPIIPLRPQNTPSQLQLAAQTRHEADEWVAAIQSRISASSLDIEGLNLEGCSSYVPIESASDHHGAISQTLQLLDELLRETPVVMETNANTGNGGNAKEPVANATMCAGVVGGQGAAASAVGADVAPQLQAKAQLQSTVSTPAGDDIAAGAKPKLHTSWSEEEREQHASIMAHQQALRRATHLRQRKISTELKLETIQKQLRRTKKAQPKAIPEEGNDRSAFEEQLQELTETLKTLEGNLGQTELEAQKTKRNWDSKMEEVYKHIYDPATILNIDQWAERKNTSGRASTRRIGGGSLRVRAAKFIQSPRPRKKPHDTNTNGGSKDGSDKHGGGGGSNVEDSDTDEKSSGARTLGAKQGRRGTFRVFGSLLDSKRGRFGGSGKQQQPYGSGQGQQQQGKDGHVTNNFSGLKQKAEATSSSMAEQDKERGEKQDSNSDQRGAQAISSEENTRPAMVCTGTGGQENTPGTGRTPSAPLNLTSSPRSEIPRWVVEEIELFEQLIRDYQKVHGKVVDMFET</sequence>
<organism evidence="3 4">
    <name type="scientific">Varroa destructor</name>
    <name type="common">Honeybee mite</name>
    <dbReference type="NCBI Taxonomy" id="109461"/>
    <lineage>
        <taxon>Eukaryota</taxon>
        <taxon>Metazoa</taxon>
        <taxon>Ecdysozoa</taxon>
        <taxon>Arthropoda</taxon>
        <taxon>Chelicerata</taxon>
        <taxon>Arachnida</taxon>
        <taxon>Acari</taxon>
        <taxon>Parasitiformes</taxon>
        <taxon>Mesostigmata</taxon>
        <taxon>Gamasina</taxon>
        <taxon>Dermanyssoidea</taxon>
        <taxon>Varroidae</taxon>
        <taxon>Varroa</taxon>
    </lineage>
</organism>
<dbReference type="KEGG" id="vde:111251450"/>
<evidence type="ECO:0000313" key="3">
    <source>
        <dbReference type="EnsemblMetazoa" id="XP_022663763"/>
    </source>
</evidence>
<accession>A0A7M7KA24</accession>
<name>A0A7M7KA24_VARDE</name>
<feature type="region of interest" description="Disordered" evidence="2">
    <location>
        <begin position="21"/>
        <end position="44"/>
    </location>
</feature>
<keyword evidence="1" id="KW-0175">Coiled coil</keyword>
<feature type="compositionally biased region" description="Polar residues" evidence="2">
    <location>
        <begin position="28"/>
        <end position="44"/>
    </location>
</feature>
<evidence type="ECO:0000256" key="1">
    <source>
        <dbReference type="SAM" id="Coils"/>
    </source>
</evidence>
<evidence type="ECO:0000256" key="2">
    <source>
        <dbReference type="SAM" id="MobiDB-lite"/>
    </source>
</evidence>
<feature type="compositionally biased region" description="Basic and acidic residues" evidence="2">
    <location>
        <begin position="472"/>
        <end position="485"/>
    </location>
</feature>
<feature type="compositionally biased region" description="Polar residues" evidence="2">
    <location>
        <begin position="511"/>
        <end position="530"/>
    </location>
</feature>
<dbReference type="GeneID" id="111251450"/>
<keyword evidence="4" id="KW-1185">Reference proteome</keyword>